<dbReference type="EMBL" id="NBIV01000009">
    <property type="protein sequence ID" value="PXF49003.1"/>
    <property type="molecule type" value="Genomic_DNA"/>
</dbReference>
<evidence type="ECO:0000256" key="1">
    <source>
        <dbReference type="SAM" id="MobiDB-lite"/>
    </source>
</evidence>
<feature type="compositionally biased region" description="Pro residues" evidence="1">
    <location>
        <begin position="62"/>
        <end position="76"/>
    </location>
</feature>
<organism evidence="2 3">
    <name type="scientific">Gracilariopsis chorda</name>
    <dbReference type="NCBI Taxonomy" id="448386"/>
    <lineage>
        <taxon>Eukaryota</taxon>
        <taxon>Rhodophyta</taxon>
        <taxon>Florideophyceae</taxon>
        <taxon>Rhodymeniophycidae</taxon>
        <taxon>Gracilariales</taxon>
        <taxon>Gracilariaceae</taxon>
        <taxon>Gracilariopsis</taxon>
    </lineage>
</organism>
<dbReference type="AlphaFoldDB" id="A0A2V3J3X0"/>
<protein>
    <recommendedName>
        <fullName evidence="4">Sulfotransferase</fullName>
    </recommendedName>
</protein>
<feature type="region of interest" description="Disordered" evidence="1">
    <location>
        <begin position="52"/>
        <end position="79"/>
    </location>
</feature>
<gene>
    <name evidence="2" type="ORF">BWQ96_01141</name>
</gene>
<sequence>MKQVSKQLIANIVVIVLVCYVILAVEQIRTTNCNNSDSVLAPLNISLASFADQRQQPTETQPHPPQQPEPPSPPLADTPLRSAARARHGRPLPQCARSDKPARTFLMVFMGHSGSSALLSELSAHSSVYVENPELVDHQEVFNTTAALETTRQFFERGIAKGMIPGYKIRPVHIMKEPDEWRKLVDEYDTRIIWQYRKNFFKAAIGEYKLRFLNDTTVVEGLRSNMSMAKRCEVGTCSFPITDFPYLHTLVKEVWRSQRNIVSGVKVVSRDGCIREAPYEDYLHDRVSTLKDVFRFLGIEFEETQPSRFKATSDNLCEVVENWEDVCQKFYVCPTMAHLLEDEHNQCYCPVVSGSTELCEI</sequence>
<reference evidence="2 3" key="1">
    <citation type="journal article" date="2018" name="Mol. Biol. Evol.">
        <title>Analysis of the draft genome of the red seaweed Gracilariopsis chorda provides insights into genome size evolution in Rhodophyta.</title>
        <authorList>
            <person name="Lee J."/>
            <person name="Yang E.C."/>
            <person name="Graf L."/>
            <person name="Yang J.H."/>
            <person name="Qiu H."/>
            <person name="Zel Zion U."/>
            <person name="Chan C.X."/>
            <person name="Stephens T.G."/>
            <person name="Weber A.P.M."/>
            <person name="Boo G.H."/>
            <person name="Boo S.M."/>
            <person name="Kim K.M."/>
            <person name="Shin Y."/>
            <person name="Jung M."/>
            <person name="Lee S.J."/>
            <person name="Yim H.S."/>
            <person name="Lee J.H."/>
            <person name="Bhattacharya D."/>
            <person name="Yoon H.S."/>
        </authorList>
    </citation>
    <scope>NUCLEOTIDE SEQUENCE [LARGE SCALE GENOMIC DNA]</scope>
    <source>
        <strain evidence="2 3">SKKU-2015</strain>
        <tissue evidence="2">Whole body</tissue>
    </source>
</reference>
<dbReference type="OrthoDB" id="3936at2759"/>
<proteinExistence type="predicted"/>
<dbReference type="SUPFAM" id="SSF52540">
    <property type="entry name" value="P-loop containing nucleoside triphosphate hydrolases"/>
    <property type="match status" value="1"/>
</dbReference>
<evidence type="ECO:0000313" key="2">
    <source>
        <dbReference type="EMBL" id="PXF49003.1"/>
    </source>
</evidence>
<accession>A0A2V3J3X0</accession>
<comment type="caution">
    <text evidence="2">The sequence shown here is derived from an EMBL/GenBank/DDBJ whole genome shotgun (WGS) entry which is preliminary data.</text>
</comment>
<name>A0A2V3J3X0_9FLOR</name>
<evidence type="ECO:0008006" key="4">
    <source>
        <dbReference type="Google" id="ProtNLM"/>
    </source>
</evidence>
<evidence type="ECO:0000313" key="3">
    <source>
        <dbReference type="Proteomes" id="UP000247409"/>
    </source>
</evidence>
<dbReference type="Gene3D" id="3.40.50.300">
    <property type="entry name" value="P-loop containing nucleotide triphosphate hydrolases"/>
    <property type="match status" value="1"/>
</dbReference>
<keyword evidence="3" id="KW-1185">Reference proteome</keyword>
<dbReference type="InterPro" id="IPR027417">
    <property type="entry name" value="P-loop_NTPase"/>
</dbReference>
<dbReference type="Proteomes" id="UP000247409">
    <property type="component" value="Unassembled WGS sequence"/>
</dbReference>